<keyword evidence="2 5" id="KW-0812">Transmembrane</keyword>
<dbReference type="Pfam" id="PF04479">
    <property type="entry name" value="RTA1"/>
    <property type="match status" value="1"/>
</dbReference>
<keyword evidence="3 5" id="KW-1133">Transmembrane helix</keyword>
<protein>
    <submittedName>
        <fullName evidence="6">RTA1 like protein-domain-containing protein</fullName>
    </submittedName>
</protein>
<dbReference type="GO" id="GO:0016020">
    <property type="term" value="C:membrane"/>
    <property type="evidence" value="ECO:0007669"/>
    <property type="project" value="UniProtKB-SubCell"/>
</dbReference>
<feature type="transmembrane region" description="Helical" evidence="5">
    <location>
        <begin position="130"/>
        <end position="149"/>
    </location>
</feature>
<dbReference type="PANTHER" id="PTHR31465">
    <property type="entry name" value="PROTEIN RTA1-RELATED"/>
    <property type="match status" value="1"/>
</dbReference>
<evidence type="ECO:0000256" key="2">
    <source>
        <dbReference type="ARBA" id="ARBA00022692"/>
    </source>
</evidence>
<evidence type="ECO:0000256" key="4">
    <source>
        <dbReference type="ARBA" id="ARBA00023136"/>
    </source>
</evidence>
<evidence type="ECO:0000256" key="1">
    <source>
        <dbReference type="ARBA" id="ARBA00004141"/>
    </source>
</evidence>
<comment type="caution">
    <text evidence="6">The sequence shown here is derived from an EMBL/GenBank/DDBJ whole genome shotgun (WGS) entry which is preliminary data.</text>
</comment>
<feature type="transmembrane region" description="Helical" evidence="5">
    <location>
        <begin position="47"/>
        <end position="66"/>
    </location>
</feature>
<dbReference type="OrthoDB" id="3358017at2759"/>
<feature type="transmembrane region" description="Helical" evidence="5">
    <location>
        <begin position="20"/>
        <end position="40"/>
    </location>
</feature>
<dbReference type="PANTHER" id="PTHR31465:SF28">
    <property type="entry name" value="DOMAIN PROTEIN, PUTATIVE-RELATED"/>
    <property type="match status" value="1"/>
</dbReference>
<keyword evidence="4 5" id="KW-0472">Membrane</keyword>
<feature type="transmembrane region" description="Helical" evidence="5">
    <location>
        <begin position="227"/>
        <end position="245"/>
    </location>
</feature>
<dbReference type="InterPro" id="IPR007568">
    <property type="entry name" value="RTA1"/>
</dbReference>
<organism evidence="6 7">
    <name type="scientific">Penicillium angulare</name>
    <dbReference type="NCBI Taxonomy" id="116970"/>
    <lineage>
        <taxon>Eukaryota</taxon>
        <taxon>Fungi</taxon>
        <taxon>Dikarya</taxon>
        <taxon>Ascomycota</taxon>
        <taxon>Pezizomycotina</taxon>
        <taxon>Eurotiomycetes</taxon>
        <taxon>Eurotiomycetidae</taxon>
        <taxon>Eurotiales</taxon>
        <taxon>Aspergillaceae</taxon>
        <taxon>Penicillium</taxon>
    </lineage>
</organism>
<dbReference type="EMBL" id="JAPQKH010000002">
    <property type="protein sequence ID" value="KAJ5113736.1"/>
    <property type="molecule type" value="Genomic_DNA"/>
</dbReference>
<feature type="transmembrane region" description="Helical" evidence="5">
    <location>
        <begin position="86"/>
        <end position="110"/>
    </location>
</feature>
<evidence type="ECO:0000256" key="3">
    <source>
        <dbReference type="ARBA" id="ARBA00022989"/>
    </source>
</evidence>
<proteinExistence type="predicted"/>
<evidence type="ECO:0000313" key="7">
    <source>
        <dbReference type="Proteomes" id="UP001149165"/>
    </source>
</evidence>
<keyword evidence="7" id="KW-1185">Reference proteome</keyword>
<accession>A0A9W9G7Z3</accession>
<reference evidence="6" key="2">
    <citation type="journal article" date="2023" name="IMA Fungus">
        <title>Comparative genomic study of the Penicillium genus elucidates a diverse pangenome and 15 lateral gene transfer events.</title>
        <authorList>
            <person name="Petersen C."/>
            <person name="Sorensen T."/>
            <person name="Nielsen M.R."/>
            <person name="Sondergaard T.E."/>
            <person name="Sorensen J.L."/>
            <person name="Fitzpatrick D.A."/>
            <person name="Frisvad J.C."/>
            <person name="Nielsen K.L."/>
        </authorList>
    </citation>
    <scope>NUCLEOTIDE SEQUENCE</scope>
    <source>
        <strain evidence="6">IBT 30069</strain>
    </source>
</reference>
<evidence type="ECO:0000256" key="5">
    <source>
        <dbReference type="SAM" id="Phobius"/>
    </source>
</evidence>
<dbReference type="AlphaFoldDB" id="A0A9W9G7Z3"/>
<name>A0A9W9G7Z3_9EURO</name>
<dbReference type="Proteomes" id="UP001149165">
    <property type="component" value="Unassembled WGS sequence"/>
</dbReference>
<reference evidence="6" key="1">
    <citation type="submission" date="2022-11" db="EMBL/GenBank/DDBJ databases">
        <authorList>
            <person name="Petersen C."/>
        </authorList>
    </citation>
    <scope>NUCLEOTIDE SEQUENCE</scope>
    <source>
        <strain evidence="6">IBT 30069</strain>
    </source>
</reference>
<gene>
    <name evidence="6" type="ORF">N7456_002270</name>
</gene>
<feature type="transmembrane region" description="Helical" evidence="5">
    <location>
        <begin position="169"/>
        <end position="191"/>
    </location>
</feature>
<feature type="transmembrane region" description="Helical" evidence="5">
    <location>
        <begin position="265"/>
        <end position="283"/>
    </location>
</feature>
<comment type="subcellular location">
    <subcellularLocation>
        <location evidence="1">Membrane</location>
        <topology evidence="1">Multi-pass membrane protein</topology>
    </subcellularLocation>
</comment>
<evidence type="ECO:0000313" key="6">
    <source>
        <dbReference type="EMBL" id="KAJ5113736.1"/>
    </source>
</evidence>
<feature type="non-terminal residue" evidence="6">
    <location>
        <position position="1"/>
    </location>
</feature>
<sequence>MALVSRSHEANTSFYQYDPSLAVAIVAAALYGTAFVLTFVQWIRYKSWIWVVMVLAAAMEAVGYIGRCISTQNVTEKPIYVLQFSLIILSPVLMAACCYILFSRILFLVVPRESRTLRLCWVPPRFITPIFVGFDIVALLLQLSGAVLISSASPGDPDSVDKANKGKGIAMAGVIIQLIAFGLFSVAAVRFNFTSKRFSKELGQRYETVGEKEYIIDGRIRNKHWPALLRVVNLTTLLILVRSIYRLVEFSEGSGGYTNKHEWPMYVFDALVIYPCVALFVYWHPGKYLPHLGLRLPKES</sequence>